<keyword evidence="2" id="KW-1133">Transmembrane helix</keyword>
<feature type="transmembrane region" description="Helical" evidence="2">
    <location>
        <begin position="336"/>
        <end position="359"/>
    </location>
</feature>
<feature type="transmembrane region" description="Helical" evidence="2">
    <location>
        <begin position="307"/>
        <end position="324"/>
    </location>
</feature>
<dbReference type="AlphaFoldDB" id="A0A507AMV1"/>
<feature type="compositionally biased region" description="Low complexity" evidence="1">
    <location>
        <begin position="11"/>
        <end position="29"/>
    </location>
</feature>
<dbReference type="STRING" id="1093900.A0A507AMV1"/>
<comment type="caution">
    <text evidence="3">The sequence shown here is derived from an EMBL/GenBank/DDBJ whole genome shotgun (WGS) entry which is preliminary data.</text>
</comment>
<protein>
    <submittedName>
        <fullName evidence="3">Uncharacterized protein</fullName>
    </submittedName>
</protein>
<dbReference type="Proteomes" id="UP000319257">
    <property type="component" value="Unassembled WGS sequence"/>
</dbReference>
<dbReference type="RefSeq" id="XP_030993766.1">
    <property type="nucleotide sequence ID" value="XM_031141884.1"/>
</dbReference>
<feature type="region of interest" description="Disordered" evidence="1">
    <location>
        <begin position="1"/>
        <end position="55"/>
    </location>
</feature>
<accession>A0A507AMV1</accession>
<dbReference type="OrthoDB" id="5394254at2759"/>
<feature type="transmembrane region" description="Helical" evidence="2">
    <location>
        <begin position="194"/>
        <end position="217"/>
    </location>
</feature>
<keyword evidence="4" id="KW-1185">Reference proteome</keyword>
<dbReference type="GeneID" id="41974617"/>
<gene>
    <name evidence="3" type="ORF">E0L32_007170</name>
</gene>
<proteinExistence type="predicted"/>
<reference evidence="3 4" key="1">
    <citation type="submission" date="2019-06" db="EMBL/GenBank/DDBJ databases">
        <title>Draft genome sequence of the filamentous fungus Phialemoniopsis curvata isolated from diesel fuel.</title>
        <authorList>
            <person name="Varaljay V.A."/>
            <person name="Lyon W.J."/>
            <person name="Crouch A.L."/>
            <person name="Drake C.E."/>
            <person name="Hollomon J.M."/>
            <person name="Nadeau L.J."/>
            <person name="Nunn H.S."/>
            <person name="Stevenson B.S."/>
            <person name="Bojanowski C.L."/>
            <person name="Crookes-Goodson W.J."/>
        </authorList>
    </citation>
    <scope>NUCLEOTIDE SEQUENCE [LARGE SCALE GENOMIC DNA]</scope>
    <source>
        <strain evidence="3 4">D216</strain>
    </source>
</reference>
<organism evidence="3 4">
    <name type="scientific">Thyridium curvatum</name>
    <dbReference type="NCBI Taxonomy" id="1093900"/>
    <lineage>
        <taxon>Eukaryota</taxon>
        <taxon>Fungi</taxon>
        <taxon>Dikarya</taxon>
        <taxon>Ascomycota</taxon>
        <taxon>Pezizomycotina</taxon>
        <taxon>Sordariomycetes</taxon>
        <taxon>Sordariomycetidae</taxon>
        <taxon>Thyridiales</taxon>
        <taxon>Thyridiaceae</taxon>
        <taxon>Thyridium</taxon>
    </lineage>
</organism>
<evidence type="ECO:0000313" key="3">
    <source>
        <dbReference type="EMBL" id="TPX12055.1"/>
    </source>
</evidence>
<keyword evidence="2" id="KW-0472">Membrane</keyword>
<dbReference type="InParanoid" id="A0A507AMV1"/>
<evidence type="ECO:0000256" key="1">
    <source>
        <dbReference type="SAM" id="MobiDB-lite"/>
    </source>
</evidence>
<feature type="transmembrane region" description="Helical" evidence="2">
    <location>
        <begin position="238"/>
        <end position="259"/>
    </location>
</feature>
<name>A0A507AMV1_9PEZI</name>
<feature type="compositionally biased region" description="Low complexity" evidence="1">
    <location>
        <begin position="37"/>
        <end position="47"/>
    </location>
</feature>
<keyword evidence="2" id="KW-0812">Transmembrane</keyword>
<dbReference type="EMBL" id="SKBQ01000043">
    <property type="protein sequence ID" value="TPX12055.1"/>
    <property type="molecule type" value="Genomic_DNA"/>
</dbReference>
<evidence type="ECO:0000313" key="4">
    <source>
        <dbReference type="Proteomes" id="UP000319257"/>
    </source>
</evidence>
<evidence type="ECO:0000256" key="2">
    <source>
        <dbReference type="SAM" id="Phobius"/>
    </source>
</evidence>
<sequence>MARVKSAPRQSTAADEGTAAESTTTTAAGKEVTMRPTSTISSTTTLSRRPGGPTSKLPRALHFPLVVVLSMALSALGYSTVNQWTRGEMAAVARTLEGNWEVSVLAGWRVLELALGWFANFDSYDLAALSILSRGPSLYLLSAFYGIQPQTAGACLAVDAISNFLPFLLLRPLSGAHAASPSLPNRELVVDKTIQAYTTLLAGAVYCVTLSTAYMAFLPRILVVYFNDIPTIEPAYSATSFLFVSLPTVGLCLLFGLAARTFIFAPTATTGHVPSDDRIAEFDPASATLGETLWWNFLGYTAQTKVAAFRTAVLMFIAGVNTYLQCSLTVRGVEPYGAAVYASVWVLAAFLTGVGLGVVGTD</sequence>